<dbReference type="EMBL" id="BATC01000005">
    <property type="protein sequence ID" value="GAD58206.1"/>
    <property type="molecule type" value="Genomic_DNA"/>
</dbReference>
<gene>
    <name evidence="2" type="ORF">MBEBAB_0456</name>
</gene>
<reference evidence="3" key="1">
    <citation type="journal article" date="2013" name="Genome Announc.">
        <title>Draft Genome Sequence of the Dimorphic Prosthecate Bacterium Brevundimonas abyssalis TAR-001T.</title>
        <authorList>
            <person name="Tsubouchi T."/>
            <person name="Nishi S."/>
            <person name="Usui K."/>
            <person name="Shimane Y."/>
            <person name="Takaki Y."/>
            <person name="Maruyama T."/>
            <person name="Hatada Y."/>
        </authorList>
    </citation>
    <scope>NUCLEOTIDE SEQUENCE [LARGE SCALE GENOMIC DNA]</scope>
    <source>
        <strain evidence="3">TAR-001</strain>
    </source>
</reference>
<dbReference type="Proteomes" id="UP000016569">
    <property type="component" value="Unassembled WGS sequence"/>
</dbReference>
<feature type="compositionally biased region" description="Low complexity" evidence="1">
    <location>
        <begin position="35"/>
        <end position="55"/>
    </location>
</feature>
<name>A0A8E0KHD1_9CAUL</name>
<evidence type="ECO:0000313" key="2">
    <source>
        <dbReference type="EMBL" id="GAD58206.1"/>
    </source>
</evidence>
<dbReference type="AlphaFoldDB" id="A0A8E0KHD1"/>
<keyword evidence="3" id="KW-1185">Reference proteome</keyword>
<feature type="region of interest" description="Disordered" evidence="1">
    <location>
        <begin position="94"/>
        <end position="136"/>
    </location>
</feature>
<comment type="caution">
    <text evidence="2">The sequence shown here is derived from an EMBL/GenBank/DDBJ whole genome shotgun (WGS) entry which is preliminary data.</text>
</comment>
<protein>
    <submittedName>
        <fullName evidence="2">Uncharacterized protein</fullName>
    </submittedName>
</protein>
<accession>A0A8E0KHD1</accession>
<sequence>MEGPVMGMKVKLGVVVGVAVLGLSACGREDPAVSEPAGGEPADAPETAEAAPQAQPVLRDGLWVVASETDGMRSAMRMCVDAEVQARMGVLGSQMSGGACEESTVTPRPAGAGPSDRSATWDRAGAWSARASPPAT</sequence>
<evidence type="ECO:0000256" key="1">
    <source>
        <dbReference type="SAM" id="MobiDB-lite"/>
    </source>
</evidence>
<evidence type="ECO:0000313" key="3">
    <source>
        <dbReference type="Proteomes" id="UP000016569"/>
    </source>
</evidence>
<proteinExistence type="predicted"/>
<organism evidence="2 3">
    <name type="scientific">Brevundimonas abyssalis TAR-001</name>
    <dbReference type="NCBI Taxonomy" id="1391729"/>
    <lineage>
        <taxon>Bacteria</taxon>
        <taxon>Pseudomonadati</taxon>
        <taxon>Pseudomonadota</taxon>
        <taxon>Alphaproteobacteria</taxon>
        <taxon>Caulobacterales</taxon>
        <taxon>Caulobacteraceae</taxon>
        <taxon>Brevundimonas</taxon>
    </lineage>
</organism>
<feature type="region of interest" description="Disordered" evidence="1">
    <location>
        <begin position="29"/>
        <end position="55"/>
    </location>
</feature>